<protein>
    <submittedName>
        <fullName evidence="1">Uncharacterized protein</fullName>
    </submittedName>
</protein>
<dbReference type="AlphaFoldDB" id="A0A0S3SUM9"/>
<keyword evidence="2" id="KW-1185">Reference proteome</keyword>
<proteinExistence type="predicted"/>
<dbReference type="EMBL" id="AP015041">
    <property type="protein sequence ID" value="BAT96459.1"/>
    <property type="molecule type" value="Genomic_DNA"/>
</dbReference>
<dbReference type="Proteomes" id="UP000291084">
    <property type="component" value="Chromosome 8"/>
</dbReference>
<evidence type="ECO:0000313" key="1">
    <source>
        <dbReference type="EMBL" id="BAT96459.1"/>
    </source>
</evidence>
<reference evidence="1 2" key="1">
    <citation type="journal article" date="2015" name="Sci. Rep.">
        <title>The power of single molecule real-time sequencing technology in the de novo assembly of a eukaryotic genome.</title>
        <authorList>
            <person name="Sakai H."/>
            <person name="Naito K."/>
            <person name="Ogiso-Tanaka E."/>
            <person name="Takahashi Y."/>
            <person name="Iseki K."/>
            <person name="Muto C."/>
            <person name="Satou K."/>
            <person name="Teruya K."/>
            <person name="Shiroma A."/>
            <person name="Shimoji M."/>
            <person name="Hirano T."/>
            <person name="Itoh T."/>
            <person name="Kaga A."/>
            <person name="Tomooka N."/>
        </authorList>
    </citation>
    <scope>NUCLEOTIDE SEQUENCE [LARGE SCALE GENOMIC DNA]</scope>
    <source>
        <strain evidence="2">cv. Shumari</strain>
    </source>
</reference>
<feature type="non-terminal residue" evidence="1">
    <location>
        <position position="1"/>
    </location>
</feature>
<evidence type="ECO:0000313" key="2">
    <source>
        <dbReference type="Proteomes" id="UP000291084"/>
    </source>
</evidence>
<accession>A0A0S3SUM9</accession>
<sequence>GALGHMPLNILSLWGKGKDAIAKTCFAVWVPQKLLGIFALSLLTSDIATFINQGKDPFNHFHQQQHQQLTDMFLLLKCDR</sequence>
<name>A0A0S3SUM9_PHAAN</name>
<organism evidence="1 2">
    <name type="scientific">Vigna angularis var. angularis</name>
    <dbReference type="NCBI Taxonomy" id="157739"/>
    <lineage>
        <taxon>Eukaryota</taxon>
        <taxon>Viridiplantae</taxon>
        <taxon>Streptophyta</taxon>
        <taxon>Embryophyta</taxon>
        <taxon>Tracheophyta</taxon>
        <taxon>Spermatophyta</taxon>
        <taxon>Magnoliopsida</taxon>
        <taxon>eudicotyledons</taxon>
        <taxon>Gunneridae</taxon>
        <taxon>Pentapetalae</taxon>
        <taxon>rosids</taxon>
        <taxon>fabids</taxon>
        <taxon>Fabales</taxon>
        <taxon>Fabaceae</taxon>
        <taxon>Papilionoideae</taxon>
        <taxon>50 kb inversion clade</taxon>
        <taxon>NPAAA clade</taxon>
        <taxon>indigoferoid/millettioid clade</taxon>
        <taxon>Phaseoleae</taxon>
        <taxon>Vigna</taxon>
    </lineage>
</organism>
<gene>
    <name evidence="1" type="primary">Vigan.08G340500</name>
    <name evidence="1" type="ORF">VIGAN_08340500</name>
</gene>